<sequence length="110" mass="12905">MKQYVIDELRPADYEKIRAYLDKNLDASGIDGIYWIPLDRDILSNIQAEHTECQPFYFAINLESTIIACELLVRSKNIIRCNCIGYATEKQRNWFIQTVDAIFEKLEIKI</sequence>
<gene>
    <name evidence="1" type="ORF">H8E80_03785</name>
</gene>
<protein>
    <submittedName>
        <fullName evidence="1">Uncharacterized protein</fullName>
    </submittedName>
</protein>
<dbReference type="AlphaFoldDB" id="A0A8J6TBJ1"/>
<organism evidence="1 2">
    <name type="scientific">Candidatus Desulfaltia bathyphila</name>
    <dbReference type="NCBI Taxonomy" id="2841697"/>
    <lineage>
        <taxon>Bacteria</taxon>
        <taxon>Pseudomonadati</taxon>
        <taxon>Thermodesulfobacteriota</taxon>
        <taxon>Desulfobacteria</taxon>
        <taxon>Desulfobacterales</taxon>
        <taxon>Desulfobacterales incertae sedis</taxon>
        <taxon>Candidatus Desulfaltia</taxon>
    </lineage>
</organism>
<evidence type="ECO:0000313" key="1">
    <source>
        <dbReference type="EMBL" id="MBC8199153.1"/>
    </source>
</evidence>
<reference evidence="1 2" key="1">
    <citation type="submission" date="2020-08" db="EMBL/GenBank/DDBJ databases">
        <title>Bridging the membrane lipid divide: bacteria of the FCB group superphylum have the potential to synthesize archaeal ether lipids.</title>
        <authorList>
            <person name="Villanueva L."/>
            <person name="Von Meijenfeldt F.A.B."/>
            <person name="Westbye A.B."/>
            <person name="Yadav S."/>
            <person name="Hopmans E.C."/>
            <person name="Dutilh B.E."/>
            <person name="Sinninghe Damste J.S."/>
        </authorList>
    </citation>
    <scope>NUCLEOTIDE SEQUENCE [LARGE SCALE GENOMIC DNA]</scope>
    <source>
        <strain evidence="1">NIOZ-UU82</strain>
    </source>
</reference>
<accession>A0A8J6TBJ1</accession>
<evidence type="ECO:0000313" key="2">
    <source>
        <dbReference type="Proteomes" id="UP000603545"/>
    </source>
</evidence>
<dbReference type="Proteomes" id="UP000603545">
    <property type="component" value="Unassembled WGS sequence"/>
</dbReference>
<comment type="caution">
    <text evidence="1">The sequence shown here is derived from an EMBL/GenBank/DDBJ whole genome shotgun (WGS) entry which is preliminary data.</text>
</comment>
<proteinExistence type="predicted"/>
<dbReference type="EMBL" id="JACNLL010000037">
    <property type="protein sequence ID" value="MBC8199153.1"/>
    <property type="molecule type" value="Genomic_DNA"/>
</dbReference>
<name>A0A8J6TBJ1_9BACT</name>